<dbReference type="InterPro" id="IPR000313">
    <property type="entry name" value="PWWP_dom"/>
</dbReference>
<dbReference type="GO" id="GO:0000922">
    <property type="term" value="C:spindle pole"/>
    <property type="evidence" value="ECO:0007669"/>
    <property type="project" value="UniProtKB-SubCell"/>
</dbReference>
<proteinExistence type="inferred from homology"/>
<feature type="domain" description="PWWP" evidence="26">
    <location>
        <begin position="518"/>
        <end position="573"/>
    </location>
</feature>
<dbReference type="GO" id="GO:0003677">
    <property type="term" value="F:DNA binding"/>
    <property type="evidence" value="ECO:0007669"/>
    <property type="project" value="UniProtKB-KW"/>
</dbReference>
<dbReference type="Gene3D" id="1.20.5.1430">
    <property type="match status" value="1"/>
</dbReference>
<gene>
    <name evidence="29" type="ORF">COCON_G00143680</name>
</gene>
<dbReference type="Gene3D" id="2.30.30.140">
    <property type="match status" value="1"/>
</dbReference>
<dbReference type="Pfam" id="PF00145">
    <property type="entry name" value="DNA_methylase"/>
    <property type="match status" value="1"/>
</dbReference>
<dbReference type="Pfam" id="PF21255">
    <property type="entry name" value="DNMT3_ADD_GATA1-like"/>
    <property type="match status" value="1"/>
</dbReference>
<evidence type="ECO:0000259" key="27">
    <source>
        <dbReference type="PROSITE" id="PS51230"/>
    </source>
</evidence>
<keyword evidence="17" id="KW-0862">Zinc</keyword>
<dbReference type="GO" id="GO:0000122">
    <property type="term" value="P:negative regulation of transcription by RNA polymerase II"/>
    <property type="evidence" value="ECO:0007669"/>
    <property type="project" value="TreeGrafter"/>
</dbReference>
<dbReference type="EC" id="2.1.1.37" evidence="5"/>
<evidence type="ECO:0000256" key="22">
    <source>
        <dbReference type="PROSITE-ProRule" id="PRU00576"/>
    </source>
</evidence>
<dbReference type="InterPro" id="IPR011011">
    <property type="entry name" value="Znf_FYVE_PHD"/>
</dbReference>
<evidence type="ECO:0000256" key="18">
    <source>
        <dbReference type="ARBA" id="ARBA00023125"/>
    </source>
</evidence>
<keyword evidence="14" id="KW-0479">Metal-binding</keyword>
<feature type="region of interest" description="Disordered" evidence="24">
    <location>
        <begin position="347"/>
        <end position="366"/>
    </location>
</feature>
<keyword evidence="10" id="KW-0132">Cell division</keyword>
<evidence type="ECO:0000256" key="23">
    <source>
        <dbReference type="PROSITE-ProRule" id="PRU01016"/>
    </source>
</evidence>
<keyword evidence="12 23" id="KW-0949">S-adenosyl-L-methionine</keyword>
<feature type="compositionally biased region" description="Low complexity" evidence="24">
    <location>
        <begin position="740"/>
        <end position="753"/>
    </location>
</feature>
<evidence type="ECO:0000256" key="6">
    <source>
        <dbReference type="ARBA" id="ARBA00019567"/>
    </source>
</evidence>
<accession>A0A9Q1DBT6</accession>
<dbReference type="Gene3D" id="3.40.50.150">
    <property type="entry name" value="Vaccinia Virus protein VP39"/>
    <property type="match status" value="2"/>
</dbReference>
<evidence type="ECO:0000256" key="19">
    <source>
        <dbReference type="ARBA" id="ARBA00023212"/>
    </source>
</evidence>
<feature type="region of interest" description="Disordered" evidence="24">
    <location>
        <begin position="385"/>
        <end position="406"/>
    </location>
</feature>
<dbReference type="FunFam" id="1.10.418.10:FF:000007">
    <property type="entry name" value="Microtubule-associated protein, RP/EB family, member 2"/>
    <property type="match status" value="1"/>
</dbReference>
<evidence type="ECO:0000256" key="3">
    <source>
        <dbReference type="ARBA" id="ARBA00004647"/>
    </source>
</evidence>
<dbReference type="SUPFAM" id="SSF140612">
    <property type="entry name" value="EB1 dimerisation domain-like"/>
    <property type="match status" value="1"/>
</dbReference>
<dbReference type="InterPro" id="IPR049554">
    <property type="entry name" value="DNMT3_ADD_PHD"/>
</dbReference>
<dbReference type="Pfam" id="PF03271">
    <property type="entry name" value="EB1"/>
    <property type="match status" value="1"/>
</dbReference>
<keyword evidence="8" id="KW-0678">Repressor</keyword>
<feature type="compositionally biased region" description="Basic and acidic residues" evidence="24">
    <location>
        <begin position="657"/>
        <end position="684"/>
    </location>
</feature>
<dbReference type="GO" id="GO:0005634">
    <property type="term" value="C:nucleus"/>
    <property type="evidence" value="ECO:0007669"/>
    <property type="project" value="UniProtKB-SubCell"/>
</dbReference>
<evidence type="ECO:0000259" key="26">
    <source>
        <dbReference type="PROSITE" id="PS50812"/>
    </source>
</evidence>
<evidence type="ECO:0000313" key="30">
    <source>
        <dbReference type="Proteomes" id="UP001152803"/>
    </source>
</evidence>
<evidence type="ECO:0000256" key="21">
    <source>
        <dbReference type="ARBA" id="ARBA00023306"/>
    </source>
</evidence>
<dbReference type="FunFam" id="1.20.5.1430:FF:000001">
    <property type="entry name" value="microtubule-associated protein RP/EB family member 1"/>
    <property type="match status" value="1"/>
</dbReference>
<name>A0A9Q1DBT6_CONCO</name>
<dbReference type="InterPro" id="IPR029063">
    <property type="entry name" value="SAM-dependent_MTases_sf"/>
</dbReference>
<feature type="compositionally biased region" description="Polar residues" evidence="24">
    <location>
        <begin position="356"/>
        <end position="365"/>
    </location>
</feature>
<dbReference type="GO" id="GO:0008270">
    <property type="term" value="F:zinc ion binding"/>
    <property type="evidence" value="ECO:0007669"/>
    <property type="project" value="UniProtKB-KW"/>
</dbReference>
<dbReference type="CDD" id="cd00014">
    <property type="entry name" value="CH_SF"/>
    <property type="match status" value="1"/>
</dbReference>
<comment type="similarity">
    <text evidence="4">Belongs to the MAPRE family.</text>
</comment>
<protein>
    <recommendedName>
        <fullName evidence="6">Microtubule-associated protein RP/EB family member 1</fullName>
        <ecNumber evidence="5">2.1.1.37</ecNumber>
    </recommendedName>
</protein>
<keyword evidence="11 23" id="KW-0808">Transferase</keyword>
<evidence type="ECO:0000313" key="29">
    <source>
        <dbReference type="EMBL" id="KAJ8265269.1"/>
    </source>
</evidence>
<dbReference type="InterPro" id="IPR025766">
    <property type="entry name" value="ADD"/>
</dbReference>
<feature type="compositionally biased region" description="Polar residues" evidence="24">
    <location>
        <begin position="687"/>
        <end position="734"/>
    </location>
</feature>
<evidence type="ECO:0000256" key="13">
    <source>
        <dbReference type="ARBA" id="ARBA00022701"/>
    </source>
</evidence>
<dbReference type="GO" id="GO:0051010">
    <property type="term" value="F:microtubule plus-end binding"/>
    <property type="evidence" value="ECO:0007669"/>
    <property type="project" value="UniProtKB-ARBA"/>
</dbReference>
<sequence>MAVNVSLTSENNYSQFELLTWLNESLQTKFNKVEQICSGAAFCQLMDWLFPGRSKLGDNYGHCKLCDISINTSYCGQKDLRRHELCRRHNQNTKRARPQQVGNTGMRKLKCSGGTSKTDLAEILLEASSLLHVYAARFMHPEAVEKFISSCNTHLLRDTVDHLPETEINVGASAREFLAQSENELTDTMGNFAEEVVAFYTALIESIAGSLPLGGTSLRTISLLLKPRGKQNLTGKMVVDLGSQLGLCKTPKEAGQLMNEFSDCQLLNGEEESPADSQDPSFGLRWGTTLKTIGLTSILRKLILTILALPFPPLEPQEMFHQVLGSGDRGLLDETVGDCELTDESASSLDAEILSPPSNNRSQNGRPCRLLDVIDLTECEVNVRSMAESQQTKKPDPKTPGPIIIDDIICPSTSYQQDKVRGSHGWGRSLRQQPQARLLFQAGVSTQEKPQTHDENKSPRKTVVSPVVKQNSNNTSTPSNAHRKTSQNLVKQNSNNTSTPNNAHRKTSPYLDGKGFNFGELVWGQVEGFSVWPAQVVGWRPKQPPTGMRMVQWFGDGLFSQTHVEGLQSLDAFAKCFCADSFAKLPIYKEAIFRCLKLAAERCGKTFPAGQSAEKEAHLKLMLDWAFGGFKPTGPEAFRPPLQTDAESISNLSPVLKKQESGLKRDESGLKKQESTCTRKEAADQKLCTTNGKQESPLTKQDSSSKKLSFNGKQKSPLTKQDSSSKKLSLNGKQESPHTKQGSSGKKLSFSGKQESFNKKQDSANKNQETVDGKQELVNEQAETTEPPLKKLKQTCKNKDYSSMTIQERRNGREHMVCQVLKNRESINDFCLSCGTTEIEIFHPLFEGSLCIKCKANFTETLYRYDEDGYQSYCTVCCAGLEVVLCGNSNCCRSFCVDCLNILVGAGTFEQLMEVDPWSCYLCIPSQRYGVLKSRLDWSVRVQAFFANNSGMEFDPHRVYPSVSAKQRRPIKVLSLFDGIATGYLVLKDLGFKVDLYVASEICEDSITVGKINHEGRIVHVNDARTITKKHIAEWGPFDLLIGGSPCNDLSIVNPARKGLFEGTGRLFFEYYRLLNILKPKDDDNRPFFWLFENVVAMCNRDKEDICRFLECNPILIDAVKVSPAHRARYFWGNLPGMDRPIIASLSDKVDLQQCLETGRQAKLTKVRTITTQSNSLKQGKTEVCPVTMDGKDDMLWITELEKIFGFPKHYTDVNNMNRAQRQKVLGRSWSVPVIRHLFAPLKDYFAYRELILNKKMAVNVYSTSVTSDNLSRHDMLAWINESLQINLTKIELLCSGAAYCQFMDMLFPGSVPLKKVKFGPKLEHEFIHNFKLLQAGFKRMNVDKIIPVDKLIKGKFQDNFEFVQWFKKFFDANYDGKEYDPVEARQGQETAPLPNPSMSALNKPKKILNTAPQRSAAVAKPAPKTAPGSVRRPGTGGGDEERAELAQEVNILKATIQDMEKERDFYFGKLRNIELICQEKEGEGDPTLQRIVDILYATDEGFVIPDAESEDQEEF</sequence>
<dbReference type="InterPro" id="IPR018117">
    <property type="entry name" value="C5_DNA_meth_AS"/>
</dbReference>
<evidence type="ECO:0000256" key="12">
    <source>
        <dbReference type="ARBA" id="ARBA00022691"/>
    </source>
</evidence>
<feature type="compositionally biased region" description="Basic and acidic residues" evidence="24">
    <location>
        <begin position="756"/>
        <end position="777"/>
    </location>
</feature>
<dbReference type="InterPro" id="IPR036872">
    <property type="entry name" value="CH_dom_sf"/>
</dbReference>
<feature type="domain" description="PHD-type" evidence="28">
    <location>
        <begin position="819"/>
        <end position="951"/>
    </location>
</feature>
<dbReference type="SMART" id="SM00293">
    <property type="entry name" value="PWWP"/>
    <property type="match status" value="1"/>
</dbReference>
<evidence type="ECO:0000256" key="15">
    <source>
        <dbReference type="ARBA" id="ARBA00022771"/>
    </source>
</evidence>
<feature type="compositionally biased region" description="Low complexity" evidence="24">
    <location>
        <begin position="1417"/>
        <end position="1428"/>
    </location>
</feature>
<evidence type="ECO:0000256" key="8">
    <source>
        <dbReference type="ARBA" id="ARBA00022491"/>
    </source>
</evidence>
<comment type="caution">
    <text evidence="29">The sequence shown here is derived from an EMBL/GenBank/DDBJ whole genome shotgun (WGS) entry which is preliminary data.</text>
</comment>
<dbReference type="OrthoDB" id="641149at2759"/>
<evidence type="ECO:0000256" key="5">
    <source>
        <dbReference type="ARBA" id="ARBA00011975"/>
    </source>
</evidence>
<keyword evidence="16" id="KW-0498">Mitosis</keyword>
<dbReference type="Pfam" id="PF00855">
    <property type="entry name" value="PWWP"/>
    <property type="match status" value="1"/>
</dbReference>
<dbReference type="PANTHER" id="PTHR23068:SF53">
    <property type="entry name" value="DNA (CYTOSINE-5-)-METHYLTRANSFERASE"/>
    <property type="match status" value="1"/>
</dbReference>
<dbReference type="InterPro" id="IPR001715">
    <property type="entry name" value="CH_dom"/>
</dbReference>
<keyword evidence="9 23" id="KW-0489">Methyltransferase</keyword>
<dbReference type="InterPro" id="IPR004953">
    <property type="entry name" value="EB1_C"/>
</dbReference>
<dbReference type="PROSITE" id="PS50812">
    <property type="entry name" value="PWWP"/>
    <property type="match status" value="1"/>
</dbReference>
<dbReference type="EMBL" id="JAFJMO010000010">
    <property type="protein sequence ID" value="KAJ8265269.1"/>
    <property type="molecule type" value="Genomic_DNA"/>
</dbReference>
<keyword evidence="15" id="KW-0863">Zinc-finger</keyword>
<comment type="subcellular location">
    <subcellularLocation>
        <location evidence="2">Cytoplasm</location>
        <location evidence="2">Cytoskeleton</location>
        <location evidence="2">Microtubule organizing center</location>
        <location evidence="2">Centrosome</location>
    </subcellularLocation>
    <subcellularLocation>
        <location evidence="3">Cytoplasm</location>
        <location evidence="3">Cytoskeleton</location>
        <location evidence="3">Spindle pole</location>
    </subcellularLocation>
    <subcellularLocation>
        <location evidence="1">Nucleus</location>
    </subcellularLocation>
</comment>
<dbReference type="Pfam" id="PF17980">
    <property type="entry name" value="ADD_DNMT3"/>
    <property type="match status" value="1"/>
</dbReference>
<evidence type="ECO:0000259" key="28">
    <source>
        <dbReference type="PROSITE" id="PS51533"/>
    </source>
</evidence>
<dbReference type="GO" id="GO:0051301">
    <property type="term" value="P:cell division"/>
    <property type="evidence" value="ECO:0007669"/>
    <property type="project" value="UniProtKB-KW"/>
</dbReference>
<evidence type="ECO:0000256" key="1">
    <source>
        <dbReference type="ARBA" id="ARBA00004123"/>
    </source>
</evidence>
<dbReference type="Gene3D" id="1.10.418.10">
    <property type="entry name" value="Calponin-like domain"/>
    <property type="match status" value="2"/>
</dbReference>
<dbReference type="GO" id="GO:0051718">
    <property type="term" value="F:DNA (cytosine-5-)-methyltransferase activity, acting on CpG substrates"/>
    <property type="evidence" value="ECO:0007669"/>
    <property type="project" value="TreeGrafter"/>
</dbReference>
<dbReference type="PROSITE" id="PS50021">
    <property type="entry name" value="CH"/>
    <property type="match status" value="1"/>
</dbReference>
<dbReference type="PROSITE" id="PS51230">
    <property type="entry name" value="EB1_C"/>
    <property type="match status" value="1"/>
</dbReference>
<evidence type="ECO:0000256" key="10">
    <source>
        <dbReference type="ARBA" id="ARBA00022618"/>
    </source>
</evidence>
<keyword evidence="13 22" id="KW-0493">Microtubule</keyword>
<evidence type="ECO:0000256" key="16">
    <source>
        <dbReference type="ARBA" id="ARBA00022776"/>
    </source>
</evidence>
<feature type="region of interest" description="Disordered" evidence="24">
    <location>
        <begin position="445"/>
        <end position="510"/>
    </location>
</feature>
<dbReference type="PROSITE" id="PS51679">
    <property type="entry name" value="SAM_MT_C5"/>
    <property type="match status" value="1"/>
</dbReference>
<keyword evidence="7" id="KW-0963">Cytoplasm</keyword>
<organism evidence="29 30">
    <name type="scientific">Conger conger</name>
    <name type="common">Conger eel</name>
    <name type="synonym">Muraena conger</name>
    <dbReference type="NCBI Taxonomy" id="82655"/>
    <lineage>
        <taxon>Eukaryota</taxon>
        <taxon>Metazoa</taxon>
        <taxon>Chordata</taxon>
        <taxon>Craniata</taxon>
        <taxon>Vertebrata</taxon>
        <taxon>Euteleostomi</taxon>
        <taxon>Actinopterygii</taxon>
        <taxon>Neopterygii</taxon>
        <taxon>Teleostei</taxon>
        <taxon>Anguilliformes</taxon>
        <taxon>Congridae</taxon>
        <taxon>Conger</taxon>
    </lineage>
</organism>
<dbReference type="SUPFAM" id="SSF47576">
    <property type="entry name" value="Calponin-homology domain, CH-domain"/>
    <property type="match status" value="2"/>
</dbReference>
<dbReference type="FunFam" id="3.40.50.150:FF:000008">
    <property type="entry name" value="DNA (Cytosine-5)-methyltransferase 3A isoform X1"/>
    <property type="match status" value="1"/>
</dbReference>
<evidence type="ECO:0000256" key="11">
    <source>
        <dbReference type="ARBA" id="ARBA00022679"/>
    </source>
</evidence>
<dbReference type="Proteomes" id="UP001152803">
    <property type="component" value="Unassembled WGS sequence"/>
</dbReference>
<evidence type="ECO:0000256" key="4">
    <source>
        <dbReference type="ARBA" id="ARBA00010729"/>
    </source>
</evidence>
<dbReference type="GO" id="GO:0032259">
    <property type="term" value="P:methylation"/>
    <property type="evidence" value="ECO:0007669"/>
    <property type="project" value="UniProtKB-KW"/>
</dbReference>
<feature type="domain" description="EB1 C-terminal" evidence="27">
    <location>
        <begin position="1435"/>
        <end position="1505"/>
    </location>
</feature>
<dbReference type="SUPFAM" id="SSF63748">
    <property type="entry name" value="Tudor/PWWP/MBT"/>
    <property type="match status" value="1"/>
</dbReference>
<evidence type="ECO:0000259" key="25">
    <source>
        <dbReference type="PROSITE" id="PS50021"/>
    </source>
</evidence>
<dbReference type="PANTHER" id="PTHR23068">
    <property type="entry name" value="DNA CYTOSINE-5- -METHYLTRANSFERASE 3-RELATED"/>
    <property type="match status" value="1"/>
</dbReference>
<dbReference type="InterPro" id="IPR040552">
    <property type="entry name" value="DNMT3_ADD_GATA1-like"/>
</dbReference>
<evidence type="ECO:0000256" key="20">
    <source>
        <dbReference type="ARBA" id="ARBA00023242"/>
    </source>
</evidence>
<comment type="similarity">
    <text evidence="23">Belongs to the class I-like SAM-binding methyltransferase superfamily. C5-methyltransferase family.</text>
</comment>
<keyword evidence="30" id="KW-1185">Reference proteome</keyword>
<keyword evidence="21" id="KW-0131">Cell cycle</keyword>
<feature type="active site" evidence="23">
    <location>
        <position position="1047"/>
    </location>
</feature>
<evidence type="ECO:0000256" key="14">
    <source>
        <dbReference type="ARBA" id="ARBA00022723"/>
    </source>
</evidence>
<dbReference type="SUPFAM" id="SSF53335">
    <property type="entry name" value="S-adenosyl-L-methionine-dependent methyltransferases"/>
    <property type="match status" value="1"/>
</dbReference>
<feature type="domain" description="Calponin-homology (CH)" evidence="25">
    <location>
        <begin position="1270"/>
        <end position="1372"/>
    </location>
</feature>
<evidence type="ECO:0000256" key="9">
    <source>
        <dbReference type="ARBA" id="ARBA00022603"/>
    </source>
</evidence>
<feature type="compositionally biased region" description="Polar residues" evidence="24">
    <location>
        <begin position="468"/>
        <end position="502"/>
    </location>
</feature>
<dbReference type="PROSITE" id="PS51533">
    <property type="entry name" value="ADD"/>
    <property type="match status" value="1"/>
</dbReference>
<dbReference type="InterPro" id="IPR001525">
    <property type="entry name" value="C5_MeTfrase"/>
</dbReference>
<keyword evidence="18" id="KW-0238">DNA-binding</keyword>
<dbReference type="GO" id="GO:0005874">
    <property type="term" value="C:microtubule"/>
    <property type="evidence" value="ECO:0007669"/>
    <property type="project" value="UniProtKB-KW"/>
</dbReference>
<evidence type="ECO:0000256" key="7">
    <source>
        <dbReference type="ARBA" id="ARBA00022490"/>
    </source>
</evidence>
<keyword evidence="19" id="KW-0206">Cytoskeleton</keyword>
<dbReference type="PROSITE" id="PS00094">
    <property type="entry name" value="C5_MTASE_1"/>
    <property type="match status" value="1"/>
</dbReference>
<feature type="region of interest" description="Disordered" evidence="24">
    <location>
        <begin position="1413"/>
        <end position="1442"/>
    </location>
</feature>
<dbReference type="GO" id="GO:0005813">
    <property type="term" value="C:centrosome"/>
    <property type="evidence" value="ECO:0007669"/>
    <property type="project" value="UniProtKB-SubCell"/>
</dbReference>
<evidence type="ECO:0000256" key="2">
    <source>
        <dbReference type="ARBA" id="ARBA00004300"/>
    </source>
</evidence>
<keyword evidence="20" id="KW-0539">Nucleus</keyword>
<feature type="region of interest" description="Disordered" evidence="24">
    <location>
        <begin position="648"/>
        <end position="784"/>
    </location>
</feature>
<dbReference type="Gene3D" id="1.10.720.50">
    <property type="entry name" value="PWWP, helical domain"/>
    <property type="match status" value="1"/>
</dbReference>
<dbReference type="Pfam" id="PF00307">
    <property type="entry name" value="CH"/>
    <property type="match status" value="1"/>
</dbReference>
<evidence type="ECO:0000256" key="17">
    <source>
        <dbReference type="ARBA" id="ARBA00022833"/>
    </source>
</evidence>
<dbReference type="InterPro" id="IPR050390">
    <property type="entry name" value="C5-Methyltransferase"/>
</dbReference>
<dbReference type="SUPFAM" id="SSF57903">
    <property type="entry name" value="FYVE/PHD zinc finger"/>
    <property type="match status" value="1"/>
</dbReference>
<evidence type="ECO:0000256" key="24">
    <source>
        <dbReference type="SAM" id="MobiDB-lite"/>
    </source>
</evidence>
<dbReference type="InterPro" id="IPR036133">
    <property type="entry name" value="EB1_C_sf"/>
</dbReference>
<reference evidence="29" key="1">
    <citation type="journal article" date="2023" name="Science">
        <title>Genome structures resolve the early diversification of teleost fishes.</title>
        <authorList>
            <person name="Parey E."/>
            <person name="Louis A."/>
            <person name="Montfort J."/>
            <person name="Bouchez O."/>
            <person name="Roques C."/>
            <person name="Iampietro C."/>
            <person name="Lluch J."/>
            <person name="Castinel A."/>
            <person name="Donnadieu C."/>
            <person name="Desvignes T."/>
            <person name="Floi Bucao C."/>
            <person name="Jouanno E."/>
            <person name="Wen M."/>
            <person name="Mejri S."/>
            <person name="Dirks R."/>
            <person name="Jansen H."/>
            <person name="Henkel C."/>
            <person name="Chen W.J."/>
            <person name="Zahm M."/>
            <person name="Cabau C."/>
            <person name="Klopp C."/>
            <person name="Thompson A.W."/>
            <person name="Robinson-Rechavi M."/>
            <person name="Braasch I."/>
            <person name="Lecointre G."/>
            <person name="Bobe J."/>
            <person name="Postlethwait J.H."/>
            <person name="Berthelot C."/>
            <person name="Roest Crollius H."/>
            <person name="Guiguen Y."/>
        </authorList>
    </citation>
    <scope>NUCLEOTIDE SEQUENCE</scope>
    <source>
        <strain evidence="29">Concon-B</strain>
    </source>
</reference>